<dbReference type="InterPro" id="IPR001087">
    <property type="entry name" value="GDSL"/>
</dbReference>
<proteinExistence type="inferred from homology"/>
<evidence type="ECO:0000313" key="7">
    <source>
        <dbReference type="Proteomes" id="UP001281410"/>
    </source>
</evidence>
<dbReference type="Gene3D" id="3.40.50.1110">
    <property type="entry name" value="SGNH hydrolase"/>
    <property type="match status" value="1"/>
</dbReference>
<dbReference type="Pfam" id="PF00657">
    <property type="entry name" value="Lipase_GDSL"/>
    <property type="match status" value="1"/>
</dbReference>
<sequence length="167" mass="18419">MGGNDFMNNYYLVPFSARSRQLSLPDYVIFILIIVIIADLQRLYKLGARRVLVTGTVPMGYVQAEMALRGTNGVCSSEVGRAASLYNPQLVQILREVNSRIGETVFIEVNTREMHMNFITNPQAYGFIASTMACCGQGPYNGLGLCTVLSNLCPDRDSNRNISVPSI</sequence>
<keyword evidence="7" id="KW-1185">Reference proteome</keyword>
<dbReference type="Proteomes" id="UP001281410">
    <property type="component" value="Unassembled WGS sequence"/>
</dbReference>
<dbReference type="AlphaFoldDB" id="A0AAE0DYV1"/>
<protein>
    <recommendedName>
        <fullName evidence="8">GDSL esterase/lipase</fullName>
    </recommendedName>
</protein>
<reference evidence="6" key="1">
    <citation type="journal article" date="2023" name="Plant J.">
        <title>Genome sequences and population genomics provide insights into the demographic history, inbreeding, and mutation load of two 'living fossil' tree species of Dipteronia.</title>
        <authorList>
            <person name="Feng Y."/>
            <person name="Comes H.P."/>
            <person name="Chen J."/>
            <person name="Zhu S."/>
            <person name="Lu R."/>
            <person name="Zhang X."/>
            <person name="Li P."/>
            <person name="Qiu J."/>
            <person name="Olsen K.M."/>
            <person name="Qiu Y."/>
        </authorList>
    </citation>
    <scope>NUCLEOTIDE SEQUENCE</scope>
    <source>
        <strain evidence="6">NBL</strain>
    </source>
</reference>
<keyword evidence="3" id="KW-0442">Lipid degradation</keyword>
<evidence type="ECO:0000313" key="6">
    <source>
        <dbReference type="EMBL" id="KAK3197876.1"/>
    </source>
</evidence>
<keyword evidence="2" id="KW-0378">Hydrolase</keyword>
<evidence type="ECO:0008006" key="8">
    <source>
        <dbReference type="Google" id="ProtNLM"/>
    </source>
</evidence>
<dbReference type="PANTHER" id="PTHR45648:SF61">
    <property type="entry name" value="GDSL-LIKE LIPASE_ACYLHYDROLASE"/>
    <property type="match status" value="1"/>
</dbReference>
<organism evidence="6 7">
    <name type="scientific">Dipteronia sinensis</name>
    <dbReference type="NCBI Taxonomy" id="43782"/>
    <lineage>
        <taxon>Eukaryota</taxon>
        <taxon>Viridiplantae</taxon>
        <taxon>Streptophyta</taxon>
        <taxon>Embryophyta</taxon>
        <taxon>Tracheophyta</taxon>
        <taxon>Spermatophyta</taxon>
        <taxon>Magnoliopsida</taxon>
        <taxon>eudicotyledons</taxon>
        <taxon>Gunneridae</taxon>
        <taxon>Pentapetalae</taxon>
        <taxon>rosids</taxon>
        <taxon>malvids</taxon>
        <taxon>Sapindales</taxon>
        <taxon>Sapindaceae</taxon>
        <taxon>Hippocastanoideae</taxon>
        <taxon>Acereae</taxon>
        <taxon>Dipteronia</taxon>
    </lineage>
</organism>
<name>A0AAE0DYV1_9ROSI</name>
<dbReference type="InterPro" id="IPR051058">
    <property type="entry name" value="GDSL_Est/Lipase"/>
</dbReference>
<comment type="caution">
    <text evidence="6">The sequence shown here is derived from an EMBL/GenBank/DDBJ whole genome shotgun (WGS) entry which is preliminary data.</text>
</comment>
<keyword evidence="5" id="KW-1133">Transmembrane helix</keyword>
<keyword evidence="5" id="KW-0472">Membrane</keyword>
<gene>
    <name evidence="6" type="ORF">Dsin_021291</name>
</gene>
<dbReference type="PANTHER" id="PTHR45648">
    <property type="entry name" value="GDSL LIPASE/ACYLHYDROLASE FAMILY PROTEIN (AFU_ORTHOLOGUE AFUA_4G14700)"/>
    <property type="match status" value="1"/>
</dbReference>
<dbReference type="EMBL" id="JANJYJ010000007">
    <property type="protein sequence ID" value="KAK3197876.1"/>
    <property type="molecule type" value="Genomic_DNA"/>
</dbReference>
<keyword evidence="5" id="KW-0812">Transmembrane</keyword>
<keyword evidence="4" id="KW-0443">Lipid metabolism</keyword>
<evidence type="ECO:0000256" key="1">
    <source>
        <dbReference type="ARBA" id="ARBA00008668"/>
    </source>
</evidence>
<dbReference type="GO" id="GO:0016788">
    <property type="term" value="F:hydrolase activity, acting on ester bonds"/>
    <property type="evidence" value="ECO:0007669"/>
    <property type="project" value="InterPro"/>
</dbReference>
<evidence type="ECO:0000256" key="5">
    <source>
        <dbReference type="SAM" id="Phobius"/>
    </source>
</evidence>
<dbReference type="GO" id="GO:0016042">
    <property type="term" value="P:lipid catabolic process"/>
    <property type="evidence" value="ECO:0007669"/>
    <property type="project" value="UniProtKB-KW"/>
</dbReference>
<accession>A0AAE0DYV1</accession>
<evidence type="ECO:0000256" key="4">
    <source>
        <dbReference type="ARBA" id="ARBA00023098"/>
    </source>
</evidence>
<comment type="similarity">
    <text evidence="1">Belongs to the 'GDSL' lipolytic enzyme family.</text>
</comment>
<dbReference type="InterPro" id="IPR036514">
    <property type="entry name" value="SGNH_hydro_sf"/>
</dbReference>
<evidence type="ECO:0000256" key="2">
    <source>
        <dbReference type="ARBA" id="ARBA00022801"/>
    </source>
</evidence>
<evidence type="ECO:0000256" key="3">
    <source>
        <dbReference type="ARBA" id="ARBA00022963"/>
    </source>
</evidence>
<feature type="transmembrane region" description="Helical" evidence="5">
    <location>
        <begin position="22"/>
        <end position="40"/>
    </location>
</feature>